<feature type="region of interest" description="Disordered" evidence="1">
    <location>
        <begin position="1870"/>
        <end position="1976"/>
    </location>
</feature>
<feature type="domain" description="Ig-like" evidence="2">
    <location>
        <begin position="249"/>
        <end position="326"/>
    </location>
</feature>
<reference evidence="4 5" key="1">
    <citation type="submission" date="2018-10" db="EMBL/GenBank/DDBJ databases">
        <title>Ulvibacterium marinum gen. nov., sp. nov., a novel marine bacterium of the family Flavobacteriaceae, isolated from a culture of the green alga Ulva prolifera.</title>
        <authorList>
            <person name="Zhang Z."/>
        </authorList>
    </citation>
    <scope>NUCLEOTIDE SEQUENCE [LARGE SCALE GENOMIC DNA]</scope>
    <source>
        <strain evidence="4 5">CCMM003</strain>
    </source>
</reference>
<evidence type="ECO:0000259" key="3">
    <source>
        <dbReference type="Pfam" id="PF20041"/>
    </source>
</evidence>
<dbReference type="InterPro" id="IPR044023">
    <property type="entry name" value="Ig_7"/>
</dbReference>
<gene>
    <name evidence="4" type="ORF">D7Z94_24985</name>
</gene>
<keyword evidence="5" id="KW-1185">Reference proteome</keyword>
<feature type="domain" description="DUF6443" evidence="3">
    <location>
        <begin position="766"/>
        <end position="905"/>
    </location>
</feature>
<proteinExistence type="predicted"/>
<evidence type="ECO:0000256" key="1">
    <source>
        <dbReference type="SAM" id="MobiDB-lite"/>
    </source>
</evidence>
<protein>
    <recommendedName>
        <fullName evidence="6">Ig-like domain-containing protein</fullName>
    </recommendedName>
</protein>
<dbReference type="Pfam" id="PF19081">
    <property type="entry name" value="Ig_7"/>
    <property type="match status" value="4"/>
</dbReference>
<accession>A0A3B0BSV6</accession>
<dbReference type="InterPro" id="IPR050708">
    <property type="entry name" value="T6SS_VgrG/RHS"/>
</dbReference>
<dbReference type="Pfam" id="PF20041">
    <property type="entry name" value="DUF6443"/>
    <property type="match status" value="1"/>
</dbReference>
<dbReference type="InterPro" id="IPR022385">
    <property type="entry name" value="Rhs_assc_core"/>
</dbReference>
<dbReference type="NCBIfam" id="TIGR03696">
    <property type="entry name" value="Rhs_assc_core"/>
    <property type="match status" value="1"/>
</dbReference>
<feature type="compositionally biased region" description="Basic and acidic residues" evidence="1">
    <location>
        <begin position="1885"/>
        <end position="1902"/>
    </location>
</feature>
<dbReference type="InterPro" id="IPR045619">
    <property type="entry name" value="DUF6443"/>
</dbReference>
<dbReference type="Proteomes" id="UP000276603">
    <property type="component" value="Unassembled WGS sequence"/>
</dbReference>
<feature type="domain" description="Ig-like" evidence="2">
    <location>
        <begin position="523"/>
        <end position="601"/>
    </location>
</feature>
<dbReference type="EMBL" id="RBCJ01000007">
    <property type="protein sequence ID" value="RKN75920.1"/>
    <property type="molecule type" value="Genomic_DNA"/>
</dbReference>
<evidence type="ECO:0008006" key="6">
    <source>
        <dbReference type="Google" id="ProtNLM"/>
    </source>
</evidence>
<dbReference type="Gene3D" id="2.180.10.10">
    <property type="entry name" value="RHS repeat-associated core"/>
    <property type="match status" value="2"/>
</dbReference>
<feature type="compositionally biased region" description="Polar residues" evidence="1">
    <location>
        <begin position="1959"/>
        <end position="1968"/>
    </location>
</feature>
<name>A0A3B0BSV6_9FLAO</name>
<sequence length="1976" mass="214513">MSTITKARATKTKSITKHTPNIMKNLFQFPCKYQMFLIAVMISAFGFSQTPPAPTTSTANVTNGCNSSRKLAVTSNKNDFSGGIVTHKWYTTQTGSQTASHDIVVPGFPTTLYTTEKTMTQSGTYWVAARNSSGQESARTKVQVTFITPDTTPPSLTLNYSGEQCGPTATFNIGAGGGGSGSTYRWYTTSNTSGTPVHTGSSYNPTLTYSGNGDTTFWVRATMTSTNCYSGTRTETKTITVSFKDPVPTPNASDVEDCGPTNFNLTASGAPSGASYRWYNPNGSVAQTSSSSTFSTGTITSTRTYQVSILVDGCEGTKRNVTAMINALPSVPFVTNASNQCDDTIVLEAESGTGTTDAHIWYTSATGSGTVTPQIVSQVGEYRTSYTVTAQTQSFWVAVRNNDGCIGPREQVTATYSDQTDVRTLNLRDDSPAAMDICGSATFTLTATGGEAGSTYNWYESVTGGSSVHVGASFQPTLTYADMDVNGEKIYYVDGTLMNSFGCPTNIVVRQPISVRVDPIPLVASGNGESKCGTNTFTLSATPGQHGNTIRWYDSGDNYLATGLTYTTPSISATTIYYAESYHTQTECFAGTKHPITATITTGITWYLDADGDEHAVSTTVDCNDPGPGYTQTVLPLDDCDDDNQYINPDTVWYLDADNDDHAVSSQVSCTSPGVDYTYAILPMGDCDDNDPLIQDARIWYEDLDEDGLGDSGSASAVLCTPPAGYVGNALDQCPNFYSPGNVCSATELADQNYIYTRNYQVERAGAVPNAKFLEDDGYIQDITYFDGLGRPMQQNAIRQSPDSLDIITHMGYDDYGRQDKEWLPFLEPDSTLGSYRFGNVEALTKQYYKNRYADDFVGINVADINPFGQQGYEASPLNRVDKQAMPGEDWKLGNGHEKELAYQTNVANEVRRFKVTLAFAAKTYTPTLVEDGYYPVRELSKTITRDENHDGTSSKLHTTEEFKDKQGRILLRRHYAVSGSPTPETTTHDTYYIYDDYGNLSFVLTPEMEGSTATLAIINTAMPDLGYRYVYDHRNRLVEKQLPGKEKEYIVYDKLDRPIMTQDANQRATGEWLFTKYDAFGRVAYTGKAIEMNGGTAKTRTEVQTDAEGISGDLWVSRQTSDQNANFTDDVEIYYDNGAYPNSTGTEVLTISYYDSYANIDMPTGAPASVTLLGSVATNTTQVKGLATVTKVKVLDPSAGSGQADWIVTLTYYDDKARPIYTYGENEYLNAIDVVETQLDFAGRPQKMRSAHTKNGTTIVTIDNYTYDHVGRLLAQTQCIGDGTLGDSCPGSGGTADLSLTGTTVSTEQVAGTSITVTNATLLPGAHLRIDPNAVSGGQELIVLNAYDDLGLLQQKKVGGDSQANVLQSTGLQQVAYTYNVLGWLKQINDPGNLGSQLYGFALQYNDIADTSKKLYNGNISRTEWNSQSPNPSGNTVSTAYTYSYDALNRITSATDDTTDNRYSLTNVRYDKNGNITELMRKGNLVANPSGSADFGTMDNLDYQYTGNQLQTVTDISTVDTGFLDGNPTGTDYTYDDNGNMISDANKGITSISYNHLNLPTTIVVNGNGNNGTIAYIYDATGVKLKKIATEGSSEVHTEYSGNYIYEGNATSTTLQFFSHPEGYVTPGAIQESYDYVYRYVDHLGNVRLSYMDENLQLEIVEESNYYPFGLKHLGYNSNVSALGNDVAQRWKFGGKEYQEDMDLAWYDVTARNYDPALGRWMNIDPLADQMRRHSPYNYAFDNPIYFADPDGMKPQGCCDRAKGFLLTISDNVFGTNLRNKHDTGSQEFRSGRIAGHSTSIAISVITTIEGGGMTAAGGAGLVASAAVATTGVGAPVGGPGAAASGATMAVGAAVTAIGVNTMSNTIDNMKADSNKGSSNSERTSNDSLRRDKNGEPKPDPEAEGTSHTQLGTKEGRNGNYKQAREFDSEGKPVRDVDFTDHGRPNEHSNPHQHKYNESQTGGTQQRGKAEPLEE</sequence>
<feature type="compositionally biased region" description="Basic and acidic residues" evidence="1">
    <location>
        <begin position="1924"/>
        <end position="1951"/>
    </location>
</feature>
<evidence type="ECO:0000313" key="4">
    <source>
        <dbReference type="EMBL" id="RKN75920.1"/>
    </source>
</evidence>
<feature type="domain" description="Ig-like" evidence="2">
    <location>
        <begin position="435"/>
        <end position="519"/>
    </location>
</feature>
<organism evidence="4 5">
    <name type="scientific">Ulvibacterium marinum</name>
    <dbReference type="NCBI Taxonomy" id="2419782"/>
    <lineage>
        <taxon>Bacteria</taxon>
        <taxon>Pseudomonadati</taxon>
        <taxon>Bacteroidota</taxon>
        <taxon>Flavobacteriia</taxon>
        <taxon>Flavobacteriales</taxon>
        <taxon>Flavobacteriaceae</taxon>
        <taxon>Ulvibacterium</taxon>
    </lineage>
</organism>
<evidence type="ECO:0000313" key="5">
    <source>
        <dbReference type="Proteomes" id="UP000276603"/>
    </source>
</evidence>
<evidence type="ECO:0000259" key="2">
    <source>
        <dbReference type="Pfam" id="PF19081"/>
    </source>
</evidence>
<comment type="caution">
    <text evidence="4">The sequence shown here is derived from an EMBL/GenBank/DDBJ whole genome shotgun (WGS) entry which is preliminary data.</text>
</comment>
<dbReference type="PANTHER" id="PTHR32305">
    <property type="match status" value="1"/>
</dbReference>
<feature type="domain" description="Ig-like" evidence="2">
    <location>
        <begin position="163"/>
        <end position="241"/>
    </location>
</feature>
<dbReference type="PANTHER" id="PTHR32305:SF15">
    <property type="entry name" value="PROTEIN RHSA-RELATED"/>
    <property type="match status" value="1"/>
</dbReference>